<evidence type="ECO:0000256" key="2">
    <source>
        <dbReference type="ARBA" id="ARBA00004245"/>
    </source>
</evidence>
<dbReference type="Proteomes" id="UP000052978">
    <property type="component" value="Unassembled WGS sequence"/>
</dbReference>
<evidence type="ECO:0000256" key="4">
    <source>
        <dbReference type="ARBA" id="ARBA00022490"/>
    </source>
</evidence>
<evidence type="ECO:0000256" key="1">
    <source>
        <dbReference type="ARBA" id="ARBA00004123"/>
    </source>
</evidence>
<dbReference type="GO" id="GO:0035721">
    <property type="term" value="P:intraciliary retrograde transport"/>
    <property type="evidence" value="ECO:0007669"/>
    <property type="project" value="TreeGrafter"/>
</dbReference>
<keyword evidence="6" id="KW-0509">mRNA transport</keyword>
<organism evidence="11 12">
    <name type="scientific">Myotis brandtii</name>
    <name type="common">Brandt's bat</name>
    <dbReference type="NCBI Taxonomy" id="109478"/>
    <lineage>
        <taxon>Eukaryota</taxon>
        <taxon>Metazoa</taxon>
        <taxon>Chordata</taxon>
        <taxon>Craniata</taxon>
        <taxon>Vertebrata</taxon>
        <taxon>Euteleostomi</taxon>
        <taxon>Mammalia</taxon>
        <taxon>Eutheria</taxon>
        <taxon>Laurasiatheria</taxon>
        <taxon>Chiroptera</taxon>
        <taxon>Yangochiroptera</taxon>
        <taxon>Vespertilionidae</taxon>
        <taxon>Myotis</taxon>
    </lineage>
</organism>
<keyword evidence="12" id="KW-1185">Reference proteome</keyword>
<evidence type="ECO:0000256" key="7">
    <source>
        <dbReference type="ARBA" id="ARBA00022927"/>
    </source>
</evidence>
<dbReference type="GO" id="GO:0005634">
    <property type="term" value="C:nucleus"/>
    <property type="evidence" value="ECO:0007669"/>
    <property type="project" value="UniProtKB-SubCell"/>
</dbReference>
<dbReference type="PANTHER" id="PTHR11886:SF91">
    <property type="entry name" value="DYNEIN LIGHT CHAIN 1, CYTOPLASMIC"/>
    <property type="match status" value="1"/>
</dbReference>
<dbReference type="CDD" id="cd21452">
    <property type="entry name" value="DLC-like_DYNLL1_DYNLL2"/>
    <property type="match status" value="1"/>
</dbReference>
<dbReference type="GO" id="GO:0005868">
    <property type="term" value="C:cytoplasmic dynein complex"/>
    <property type="evidence" value="ECO:0007669"/>
    <property type="project" value="TreeGrafter"/>
</dbReference>
<proteinExistence type="inferred from homology"/>
<evidence type="ECO:0000256" key="9">
    <source>
        <dbReference type="ARBA" id="ARBA00023242"/>
    </source>
</evidence>
<dbReference type="GO" id="GO:0044458">
    <property type="term" value="P:motile cilium assembly"/>
    <property type="evidence" value="ECO:0007669"/>
    <property type="project" value="TreeGrafter"/>
</dbReference>
<dbReference type="Gene3D" id="3.30.740.10">
    <property type="entry name" value="Protein Inhibitor Of Neuronal Nitric Oxide Synthase"/>
    <property type="match status" value="1"/>
</dbReference>
<keyword evidence="3" id="KW-0813">Transport</keyword>
<dbReference type="PANTHER" id="PTHR11886">
    <property type="entry name" value="DYNEIN LIGHT CHAIN"/>
    <property type="match status" value="1"/>
</dbReference>
<evidence type="ECO:0000256" key="6">
    <source>
        <dbReference type="ARBA" id="ARBA00022816"/>
    </source>
</evidence>
<sequence length="85" mass="9772">MCHQKAVIKNAEALEEMQQDSVECAIQALEKYNIEKDISAHMKKECDNKSNALEGRNFGSYLTHKTEHFIYFYLGQVTILLFKSG</sequence>
<comment type="subcellular location">
    <subcellularLocation>
        <location evidence="2 10">Cytoplasm</location>
        <location evidence="2 10">Cytoskeleton</location>
    </subcellularLocation>
    <subcellularLocation>
        <location evidence="1">Nucleus</location>
    </subcellularLocation>
</comment>
<evidence type="ECO:0000313" key="12">
    <source>
        <dbReference type="Proteomes" id="UP000052978"/>
    </source>
</evidence>
<dbReference type="GO" id="GO:0005874">
    <property type="term" value="C:microtubule"/>
    <property type="evidence" value="ECO:0007669"/>
    <property type="project" value="UniProtKB-KW"/>
</dbReference>
<keyword evidence="10" id="KW-0243">Dynein</keyword>
<keyword evidence="4 10" id="KW-0963">Cytoplasm</keyword>
<comment type="similarity">
    <text evidence="10">Belongs to the dynein light chain family.</text>
</comment>
<evidence type="ECO:0000256" key="10">
    <source>
        <dbReference type="RuleBase" id="RU365010"/>
    </source>
</evidence>
<dbReference type="SMART" id="SM01375">
    <property type="entry name" value="Dynein_light"/>
    <property type="match status" value="1"/>
</dbReference>
<keyword evidence="8 10" id="KW-0206">Cytoskeleton</keyword>
<evidence type="ECO:0000256" key="3">
    <source>
        <dbReference type="ARBA" id="ARBA00022448"/>
    </source>
</evidence>
<accession>S7NKN7</accession>
<name>S7NKN7_MYOBR</name>
<dbReference type="InterPro" id="IPR037177">
    <property type="entry name" value="DLC_sf"/>
</dbReference>
<dbReference type="SUPFAM" id="SSF54648">
    <property type="entry name" value="DLC"/>
    <property type="match status" value="1"/>
</dbReference>
<dbReference type="KEGG" id="myb:102238962"/>
<dbReference type="AlphaFoldDB" id="S7NKN7"/>
<keyword evidence="9" id="KW-0539">Nucleus</keyword>
<dbReference type="InterPro" id="IPR001372">
    <property type="entry name" value="Dynein_light_chain_typ-1/2"/>
</dbReference>
<dbReference type="FunFam" id="3.30.740.10:FF:000005">
    <property type="entry name" value="Dynein light chain"/>
    <property type="match status" value="1"/>
</dbReference>
<dbReference type="GO" id="GO:0051028">
    <property type="term" value="P:mRNA transport"/>
    <property type="evidence" value="ECO:0007669"/>
    <property type="project" value="UniProtKB-KW"/>
</dbReference>
<dbReference type="GO" id="GO:0045505">
    <property type="term" value="F:dynein intermediate chain binding"/>
    <property type="evidence" value="ECO:0007669"/>
    <property type="project" value="TreeGrafter"/>
</dbReference>
<evidence type="ECO:0000256" key="8">
    <source>
        <dbReference type="ARBA" id="ARBA00023212"/>
    </source>
</evidence>
<dbReference type="GO" id="GO:0015031">
    <property type="term" value="P:protein transport"/>
    <property type="evidence" value="ECO:0007669"/>
    <property type="project" value="UniProtKB-KW"/>
</dbReference>
<keyword evidence="10" id="KW-0505">Motor protein</keyword>
<keyword evidence="5 10" id="KW-0493">Microtubule</keyword>
<protein>
    <recommendedName>
        <fullName evidence="10">Dynein light chain</fullName>
    </recommendedName>
</protein>
<evidence type="ECO:0000313" key="11">
    <source>
        <dbReference type="EMBL" id="EPQ17976.1"/>
    </source>
</evidence>
<dbReference type="EMBL" id="KE164438">
    <property type="protein sequence ID" value="EPQ17976.1"/>
    <property type="molecule type" value="Genomic_DNA"/>
</dbReference>
<evidence type="ECO:0000256" key="5">
    <source>
        <dbReference type="ARBA" id="ARBA00022701"/>
    </source>
</evidence>
<gene>
    <name evidence="11" type="ORF">D623_10008019</name>
</gene>
<dbReference type="GO" id="GO:0005929">
    <property type="term" value="C:cilium"/>
    <property type="evidence" value="ECO:0007669"/>
    <property type="project" value="GOC"/>
</dbReference>
<dbReference type="Pfam" id="PF01221">
    <property type="entry name" value="Dynein_light"/>
    <property type="match status" value="1"/>
</dbReference>
<keyword evidence="7" id="KW-0653">Protein transport</keyword>
<dbReference type="eggNOG" id="KOG3430">
    <property type="taxonomic scope" value="Eukaryota"/>
</dbReference>
<reference evidence="11 12" key="1">
    <citation type="journal article" date="2013" name="Nat. Commun.">
        <title>Genome analysis reveals insights into physiology and longevity of the Brandt's bat Myotis brandtii.</title>
        <authorList>
            <person name="Seim I."/>
            <person name="Fang X."/>
            <person name="Xiong Z."/>
            <person name="Lobanov A.V."/>
            <person name="Huang Z."/>
            <person name="Ma S."/>
            <person name="Feng Y."/>
            <person name="Turanov A.A."/>
            <person name="Zhu Y."/>
            <person name="Lenz T.L."/>
            <person name="Gerashchenko M.V."/>
            <person name="Fan D."/>
            <person name="Hee Yim S."/>
            <person name="Yao X."/>
            <person name="Jordan D."/>
            <person name="Xiong Y."/>
            <person name="Ma Y."/>
            <person name="Lyapunov A.N."/>
            <person name="Chen G."/>
            <person name="Kulakova O.I."/>
            <person name="Sun Y."/>
            <person name="Lee S.G."/>
            <person name="Bronson R.T."/>
            <person name="Moskalev A.A."/>
            <person name="Sunyaev S.R."/>
            <person name="Zhang G."/>
            <person name="Krogh A."/>
            <person name="Wang J."/>
            <person name="Gladyshev V.N."/>
        </authorList>
    </citation>
    <scope>NUCLEOTIDE SEQUENCE [LARGE SCALE GENOMIC DNA]</scope>
</reference>